<reference evidence="2" key="1">
    <citation type="submission" date="2020-10" db="EMBL/GenBank/DDBJ databases">
        <authorList>
            <person name="Kikuchi T."/>
        </authorList>
    </citation>
    <scope>NUCLEOTIDE SEQUENCE</scope>
    <source>
        <strain evidence="2">NKZ352</strain>
    </source>
</reference>
<accession>A0A8S1HMS6</accession>
<gene>
    <name evidence="2" type="ORF">CAUJ_LOCUS11510</name>
</gene>
<sequence length="166" mass="18571">MKRDLIGLYLLLTLVEATLSRRSCSSSLLETSCPQCCAMLFSSTMCRLDEVNDVLKIRENGSGVLGAIWDDAPKAVIVRNGCLLETWDWKNQTGPKRAFGLDGYKVFKLERHAFESRISSVRCTCRNPPPTSTKTPSSVDETLWVLEEEDSIADENDDANSTYIEI</sequence>
<protein>
    <submittedName>
        <fullName evidence="2">Uncharacterized protein</fullName>
    </submittedName>
</protein>
<feature type="signal peptide" evidence="1">
    <location>
        <begin position="1"/>
        <end position="20"/>
    </location>
</feature>
<keyword evidence="1" id="KW-0732">Signal</keyword>
<dbReference type="Proteomes" id="UP000835052">
    <property type="component" value="Unassembled WGS sequence"/>
</dbReference>
<dbReference type="AlphaFoldDB" id="A0A8S1HMS6"/>
<dbReference type="OrthoDB" id="5830656at2759"/>
<keyword evidence="3" id="KW-1185">Reference proteome</keyword>
<evidence type="ECO:0000256" key="1">
    <source>
        <dbReference type="SAM" id="SignalP"/>
    </source>
</evidence>
<evidence type="ECO:0000313" key="3">
    <source>
        <dbReference type="Proteomes" id="UP000835052"/>
    </source>
</evidence>
<evidence type="ECO:0000313" key="2">
    <source>
        <dbReference type="EMBL" id="CAD6195591.1"/>
    </source>
</evidence>
<organism evidence="2 3">
    <name type="scientific">Caenorhabditis auriculariae</name>
    <dbReference type="NCBI Taxonomy" id="2777116"/>
    <lineage>
        <taxon>Eukaryota</taxon>
        <taxon>Metazoa</taxon>
        <taxon>Ecdysozoa</taxon>
        <taxon>Nematoda</taxon>
        <taxon>Chromadorea</taxon>
        <taxon>Rhabditida</taxon>
        <taxon>Rhabditina</taxon>
        <taxon>Rhabditomorpha</taxon>
        <taxon>Rhabditoidea</taxon>
        <taxon>Rhabditidae</taxon>
        <taxon>Peloderinae</taxon>
        <taxon>Caenorhabditis</taxon>
    </lineage>
</organism>
<comment type="caution">
    <text evidence="2">The sequence shown here is derived from an EMBL/GenBank/DDBJ whole genome shotgun (WGS) entry which is preliminary data.</text>
</comment>
<feature type="chain" id="PRO_5035787159" evidence="1">
    <location>
        <begin position="21"/>
        <end position="166"/>
    </location>
</feature>
<proteinExistence type="predicted"/>
<dbReference type="EMBL" id="CAJGYM010000057">
    <property type="protein sequence ID" value="CAD6195591.1"/>
    <property type="molecule type" value="Genomic_DNA"/>
</dbReference>
<name>A0A8S1HMS6_9PELO</name>